<dbReference type="EMBL" id="NHNI01000001">
    <property type="protein sequence ID" value="OZY86030.1"/>
    <property type="molecule type" value="Genomic_DNA"/>
</dbReference>
<feature type="coiled-coil region" evidence="1">
    <location>
        <begin position="262"/>
        <end position="289"/>
    </location>
</feature>
<comment type="caution">
    <text evidence="2">The sequence shown here is derived from an EMBL/GenBank/DDBJ whole genome shotgun (WGS) entry which is preliminary data.</text>
</comment>
<proteinExistence type="predicted"/>
<sequence>MDITYRLNSDKSILGSETLSKIDETAFPDTNYFTNPITITKKFSSHDGYRWLVKSVQHPSKKEILIDLEERTPSIKEVFLSQTYKKNSSVISRLQIGVLVEVEHGYYTSIKKINGDIKSSKRYPDLRQSGEMHKRRLAIVVNATNKFIQVVPITSQAPLDNRDKSIFKISPDSLKDLMDYNQAGKESFALGSMIQSVSLSRVLPPLAKSKSNKTVISERSVGYPHRLTGADRKLLESALSIAVKLGDYSENKKKLDEEFKKNKKKDDEINLLKSQLAERESEIETLTSESKRHEAIMIIIEDHYRQIHTNKSKDELLKFIEDEIQTNMEILRG</sequence>
<reference evidence="3" key="1">
    <citation type="submission" date="2017-05" db="EMBL/GenBank/DDBJ databases">
        <authorList>
            <person name="Barney B.M."/>
        </authorList>
    </citation>
    <scope>NUCLEOTIDE SEQUENCE [LARGE SCALE GENOMIC DNA]</scope>
    <source>
        <strain evidence="3">PSBB022</strain>
    </source>
</reference>
<evidence type="ECO:0000313" key="3">
    <source>
        <dbReference type="Proteomes" id="UP000216101"/>
    </source>
</evidence>
<organism evidence="2 3">
    <name type="scientific">Cellvibrio mixtus</name>
    <dbReference type="NCBI Taxonomy" id="39650"/>
    <lineage>
        <taxon>Bacteria</taxon>
        <taxon>Pseudomonadati</taxon>
        <taxon>Pseudomonadota</taxon>
        <taxon>Gammaproteobacteria</taxon>
        <taxon>Cellvibrionales</taxon>
        <taxon>Cellvibrionaceae</taxon>
        <taxon>Cellvibrio</taxon>
    </lineage>
</organism>
<dbReference type="Proteomes" id="UP000216101">
    <property type="component" value="Unassembled WGS sequence"/>
</dbReference>
<dbReference type="InterPro" id="IPR011067">
    <property type="entry name" value="Plasmid_toxin/cell-grow_inhib"/>
</dbReference>
<protein>
    <submittedName>
        <fullName evidence="2">Uncharacterized protein</fullName>
    </submittedName>
</protein>
<gene>
    <name evidence="2" type="ORF">CBP51_03090</name>
</gene>
<evidence type="ECO:0000256" key="1">
    <source>
        <dbReference type="SAM" id="Coils"/>
    </source>
</evidence>
<keyword evidence="3" id="KW-1185">Reference proteome</keyword>
<dbReference type="RefSeq" id="WP_094983791.1">
    <property type="nucleotide sequence ID" value="NZ_NHNI01000001.1"/>
</dbReference>
<keyword evidence="1" id="KW-0175">Coiled coil</keyword>
<name>A0A266Q882_9GAMM</name>
<evidence type="ECO:0000313" key="2">
    <source>
        <dbReference type="EMBL" id="OZY86030.1"/>
    </source>
</evidence>
<dbReference type="AlphaFoldDB" id="A0A266Q882"/>
<dbReference type="Gene3D" id="2.30.30.110">
    <property type="match status" value="1"/>
</dbReference>
<accession>A0A266Q882</accession>